<keyword evidence="1 4" id="KW-0489">Methyltransferase</keyword>
<dbReference type="GO" id="GO:0032259">
    <property type="term" value="P:methylation"/>
    <property type="evidence" value="ECO:0007669"/>
    <property type="project" value="UniProtKB-KW"/>
</dbReference>
<dbReference type="Gene3D" id="3.40.50.150">
    <property type="entry name" value="Vaccinia Virus protein VP39"/>
    <property type="match status" value="1"/>
</dbReference>
<dbReference type="PANTHER" id="PTHR43861:SF1">
    <property type="entry name" value="TRANS-ACONITATE 2-METHYLTRANSFERASE"/>
    <property type="match status" value="1"/>
</dbReference>
<dbReference type="GO" id="GO:0008168">
    <property type="term" value="F:methyltransferase activity"/>
    <property type="evidence" value="ECO:0007669"/>
    <property type="project" value="UniProtKB-KW"/>
</dbReference>
<gene>
    <name evidence="4" type="ORF">SAMN04488001_2148</name>
</gene>
<evidence type="ECO:0000256" key="1">
    <source>
        <dbReference type="ARBA" id="ARBA00022603"/>
    </source>
</evidence>
<proteinExistence type="predicted"/>
<dbReference type="InterPro" id="IPR029063">
    <property type="entry name" value="SAM-dependent_MTases_sf"/>
</dbReference>
<organism evidence="4 5">
    <name type="scientific">Litoreibacter albidus</name>
    <dbReference type="NCBI Taxonomy" id="670155"/>
    <lineage>
        <taxon>Bacteria</taxon>
        <taxon>Pseudomonadati</taxon>
        <taxon>Pseudomonadota</taxon>
        <taxon>Alphaproteobacteria</taxon>
        <taxon>Rhodobacterales</taxon>
        <taxon>Roseobacteraceae</taxon>
        <taxon>Litoreibacter</taxon>
    </lineage>
</organism>
<evidence type="ECO:0000313" key="5">
    <source>
        <dbReference type="Proteomes" id="UP000199441"/>
    </source>
</evidence>
<dbReference type="InterPro" id="IPR041698">
    <property type="entry name" value="Methyltransf_25"/>
</dbReference>
<dbReference type="STRING" id="670155.SAMN04488001_2148"/>
<dbReference type="SUPFAM" id="SSF53335">
    <property type="entry name" value="S-adenosyl-L-methionine-dependent methyltransferases"/>
    <property type="match status" value="1"/>
</dbReference>
<accession>A0A1H2XZ18</accession>
<dbReference type="CDD" id="cd02440">
    <property type="entry name" value="AdoMet_MTases"/>
    <property type="match status" value="1"/>
</dbReference>
<dbReference type="Pfam" id="PF13649">
    <property type="entry name" value="Methyltransf_25"/>
    <property type="match status" value="1"/>
</dbReference>
<evidence type="ECO:0000313" key="4">
    <source>
        <dbReference type="EMBL" id="SDW97808.1"/>
    </source>
</evidence>
<dbReference type="OrthoDB" id="9765084at2"/>
<keyword evidence="5" id="KW-1185">Reference proteome</keyword>
<dbReference type="AlphaFoldDB" id="A0A1H2XZ18"/>
<dbReference type="PANTHER" id="PTHR43861">
    <property type="entry name" value="TRANS-ACONITATE 2-METHYLTRANSFERASE-RELATED"/>
    <property type="match status" value="1"/>
</dbReference>
<name>A0A1H2XZ18_9RHOB</name>
<dbReference type="EMBL" id="FNOI01000003">
    <property type="protein sequence ID" value="SDW97808.1"/>
    <property type="molecule type" value="Genomic_DNA"/>
</dbReference>
<evidence type="ECO:0000259" key="3">
    <source>
        <dbReference type="Pfam" id="PF13649"/>
    </source>
</evidence>
<evidence type="ECO:0000256" key="2">
    <source>
        <dbReference type="ARBA" id="ARBA00022679"/>
    </source>
</evidence>
<dbReference type="Proteomes" id="UP000199441">
    <property type="component" value="Unassembled WGS sequence"/>
</dbReference>
<dbReference type="RefSeq" id="WP_089946921.1">
    <property type="nucleotide sequence ID" value="NZ_FNOI01000003.1"/>
</dbReference>
<sequence>MTDPSANRVAALYGTHSAAWDRLRTRNGMECDWIDRFKHAMPTAPSAPHVLDLGCGTGQPLAAHLMDAGCKITGVDAAQAMTARAAARFPQQNWITADMRALPPLGTFDGVLAWHSFFHLPPDAQRQMFSTFARLSHAGTALMFTSGPESGETIGTFEGQPLYHASLAPTEYRELLRAHGFRLLAHVAKDQSCGGATVWLAVMGAS</sequence>
<keyword evidence="2 4" id="KW-0808">Transferase</keyword>
<protein>
    <submittedName>
        <fullName evidence="4">Methyltransferase domain-containing protein</fullName>
    </submittedName>
</protein>
<feature type="domain" description="Methyltransferase" evidence="3">
    <location>
        <begin position="50"/>
        <end position="135"/>
    </location>
</feature>
<reference evidence="5" key="1">
    <citation type="submission" date="2016-10" db="EMBL/GenBank/DDBJ databases">
        <authorList>
            <person name="Varghese N."/>
            <person name="Submissions S."/>
        </authorList>
    </citation>
    <scope>NUCLEOTIDE SEQUENCE [LARGE SCALE GENOMIC DNA]</scope>
    <source>
        <strain evidence="5">DSM 26922</strain>
    </source>
</reference>